<evidence type="ECO:0000313" key="2">
    <source>
        <dbReference type="Proteomes" id="UP000663992"/>
    </source>
</evidence>
<accession>A0ABS3CYL5</accession>
<organism evidence="1 2">
    <name type="scientific">Bowmanella yangjiangensis</name>
    <dbReference type="NCBI Taxonomy" id="2811230"/>
    <lineage>
        <taxon>Bacteria</taxon>
        <taxon>Pseudomonadati</taxon>
        <taxon>Pseudomonadota</taxon>
        <taxon>Gammaproteobacteria</taxon>
        <taxon>Alteromonadales</taxon>
        <taxon>Alteromonadaceae</taxon>
        <taxon>Bowmanella</taxon>
    </lineage>
</organism>
<gene>
    <name evidence="1" type="ORF">J0A65_20285</name>
</gene>
<name>A0ABS3CYL5_9ALTE</name>
<dbReference type="RefSeq" id="WP_206596163.1">
    <property type="nucleotide sequence ID" value="NZ_JAFKCS010000036.1"/>
</dbReference>
<dbReference type="EMBL" id="JAFKCS010000036">
    <property type="protein sequence ID" value="MBN7822215.1"/>
    <property type="molecule type" value="Genomic_DNA"/>
</dbReference>
<protein>
    <submittedName>
        <fullName evidence="1">Uncharacterized protein</fullName>
    </submittedName>
</protein>
<evidence type="ECO:0000313" key="1">
    <source>
        <dbReference type="EMBL" id="MBN7822215.1"/>
    </source>
</evidence>
<dbReference type="Proteomes" id="UP000663992">
    <property type="component" value="Unassembled WGS sequence"/>
</dbReference>
<proteinExistence type="predicted"/>
<sequence>MTDIDWSKVPEDAIGAMIAKFEHSGGYGVVEFICSENQRRGYTEGLDAWEWHARPAEWVGKGLPPTDTVCEYNAASRHADGGELWCVVQVKYRSEWVIVFECISAPSGHEGSVGVELFGDVNSSLESRFRPIRTPEQIAQERALSEIEALYSEGGPAAVYDAGYRKVTP</sequence>
<comment type="caution">
    <text evidence="1">The sequence shown here is derived from an EMBL/GenBank/DDBJ whole genome shotgun (WGS) entry which is preliminary data.</text>
</comment>
<keyword evidence="2" id="KW-1185">Reference proteome</keyword>
<reference evidence="1 2" key="1">
    <citation type="submission" date="2021-03" db="EMBL/GenBank/DDBJ databases">
        <title>novel species isolated from a fishpond in China.</title>
        <authorList>
            <person name="Lu H."/>
            <person name="Cai Z."/>
        </authorList>
    </citation>
    <scope>NUCLEOTIDE SEQUENCE [LARGE SCALE GENOMIC DNA]</scope>
    <source>
        <strain evidence="1 2">Y57</strain>
    </source>
</reference>